<gene>
    <name evidence="6" type="ORF">FSP39_000793</name>
</gene>
<accession>A0AA88YUH8</accession>
<keyword evidence="7" id="KW-1185">Reference proteome</keyword>
<dbReference type="InterPro" id="IPR050863">
    <property type="entry name" value="CenT-Element_Derived"/>
</dbReference>
<dbReference type="Proteomes" id="UP001186944">
    <property type="component" value="Unassembled WGS sequence"/>
</dbReference>
<keyword evidence="2" id="KW-0238">DNA-binding</keyword>
<dbReference type="InterPro" id="IPR009057">
    <property type="entry name" value="Homeodomain-like_sf"/>
</dbReference>
<dbReference type="InterPro" id="IPR007889">
    <property type="entry name" value="HTH_Psq"/>
</dbReference>
<name>A0AA88YUH8_PINIB</name>
<protein>
    <recommendedName>
        <fullName evidence="5">HTH CENPB-type domain-containing protein</fullName>
    </recommendedName>
</protein>
<dbReference type="PROSITE" id="PS51253">
    <property type="entry name" value="HTH_CENPB"/>
    <property type="match status" value="1"/>
</dbReference>
<dbReference type="Pfam" id="PF03184">
    <property type="entry name" value="DDE_1"/>
    <property type="match status" value="1"/>
</dbReference>
<dbReference type="InterPro" id="IPR006600">
    <property type="entry name" value="HTH_CenpB_DNA-bd_dom"/>
</dbReference>
<feature type="region of interest" description="Disordered" evidence="4">
    <location>
        <begin position="455"/>
        <end position="476"/>
    </location>
</feature>
<dbReference type="Pfam" id="PF04218">
    <property type="entry name" value="CENP-B_N"/>
    <property type="match status" value="1"/>
</dbReference>
<dbReference type="EMBL" id="VSWD01000001">
    <property type="protein sequence ID" value="KAK3108081.1"/>
    <property type="molecule type" value="Genomic_DNA"/>
</dbReference>
<dbReference type="Pfam" id="PF03221">
    <property type="entry name" value="HTH_Tnp_Tc5"/>
    <property type="match status" value="1"/>
</dbReference>
<feature type="compositionally biased region" description="Acidic residues" evidence="4">
    <location>
        <begin position="465"/>
        <end position="476"/>
    </location>
</feature>
<organism evidence="6 7">
    <name type="scientific">Pinctada imbricata</name>
    <name type="common">Atlantic pearl-oyster</name>
    <name type="synonym">Pinctada martensii</name>
    <dbReference type="NCBI Taxonomy" id="66713"/>
    <lineage>
        <taxon>Eukaryota</taxon>
        <taxon>Metazoa</taxon>
        <taxon>Spiralia</taxon>
        <taxon>Lophotrochozoa</taxon>
        <taxon>Mollusca</taxon>
        <taxon>Bivalvia</taxon>
        <taxon>Autobranchia</taxon>
        <taxon>Pteriomorphia</taxon>
        <taxon>Pterioida</taxon>
        <taxon>Pterioidea</taxon>
        <taxon>Pteriidae</taxon>
        <taxon>Pinctada</taxon>
    </lineage>
</organism>
<dbReference type="Gene3D" id="1.10.10.60">
    <property type="entry name" value="Homeodomain-like"/>
    <property type="match status" value="2"/>
</dbReference>
<feature type="region of interest" description="Disordered" evidence="4">
    <location>
        <begin position="1"/>
        <end position="22"/>
    </location>
</feature>
<dbReference type="AlphaFoldDB" id="A0AA88YUH8"/>
<dbReference type="SUPFAM" id="SSF46689">
    <property type="entry name" value="Homeodomain-like"/>
    <property type="match status" value="2"/>
</dbReference>
<evidence type="ECO:0000256" key="3">
    <source>
        <dbReference type="ARBA" id="ARBA00023242"/>
    </source>
</evidence>
<dbReference type="SMART" id="SM00674">
    <property type="entry name" value="CENPB"/>
    <property type="match status" value="1"/>
</dbReference>
<reference evidence="6" key="1">
    <citation type="submission" date="2019-08" db="EMBL/GenBank/DDBJ databases">
        <title>The improved chromosome-level genome for the pearl oyster Pinctada fucata martensii using PacBio sequencing and Hi-C.</title>
        <authorList>
            <person name="Zheng Z."/>
        </authorList>
    </citation>
    <scope>NUCLEOTIDE SEQUENCE</scope>
    <source>
        <strain evidence="6">ZZ-2019</strain>
        <tissue evidence="6">Adductor muscle</tissue>
    </source>
</reference>
<evidence type="ECO:0000259" key="5">
    <source>
        <dbReference type="PROSITE" id="PS51253"/>
    </source>
</evidence>
<sequence length="537" mass="60739">MASTPVKRRLLGEGRSQSPSPKRIRKELTLDVKLNLINDAEKVPKVSQKELSLKYGIGQATVSDILKRREEYRKVVEDNTGIGRKRHGSTGQFSTLNEMVHRWFKQARSKNIPISGPILQEKALQFASEIGLDNFKASNGWLESFRSRYSIGHFKVCGESADVDMKLVENYKSNIPSIVAEYSPENVFNADETGLFFRALPDKTLASKGEECKGGKLAKERLTVLLCCSAKGEKLKPFVIGKALNPRCFKHLDKKSFPVTWNANKKAWMTDALFTEWLLELNKGMKRKNRKIVLFIDNATSHGHLTLSHVTLKFLPANTTSKLQPLDLGIIRAFKARYRKRMIKHLLAKMDEIQRASELCKGITVLNAVYWISKSWEETKGSTIESCFQKAGFSAIDPDRNDDDDSDDDDDIPLAQLASLRSEGVIDINIDDNLQTESCDPDEWENALLSEYQTRDSATQSADSSSDDEACESESCDNDLNHKSVLEMLQRMRNFAIQNDSDYLAHVEELISMTEDKLIKSKSECTQSSLLTFFERK</sequence>
<evidence type="ECO:0000313" key="6">
    <source>
        <dbReference type="EMBL" id="KAK3108081.1"/>
    </source>
</evidence>
<dbReference type="GO" id="GO:0003677">
    <property type="term" value="F:DNA binding"/>
    <property type="evidence" value="ECO:0007669"/>
    <property type="project" value="UniProtKB-KW"/>
</dbReference>
<dbReference type="PANTHER" id="PTHR19303">
    <property type="entry name" value="TRANSPOSON"/>
    <property type="match status" value="1"/>
</dbReference>
<evidence type="ECO:0000313" key="7">
    <source>
        <dbReference type="Proteomes" id="UP001186944"/>
    </source>
</evidence>
<dbReference type="GO" id="GO:0005634">
    <property type="term" value="C:nucleus"/>
    <property type="evidence" value="ECO:0007669"/>
    <property type="project" value="UniProtKB-SubCell"/>
</dbReference>
<evidence type="ECO:0000256" key="2">
    <source>
        <dbReference type="ARBA" id="ARBA00023125"/>
    </source>
</evidence>
<keyword evidence="3" id="KW-0539">Nucleus</keyword>
<dbReference type="InterPro" id="IPR004875">
    <property type="entry name" value="DDE_SF_endonuclease_dom"/>
</dbReference>
<comment type="subcellular location">
    <subcellularLocation>
        <location evidence="1">Nucleus</location>
    </subcellularLocation>
</comment>
<proteinExistence type="predicted"/>
<feature type="domain" description="HTH CENPB-type" evidence="5">
    <location>
        <begin position="84"/>
        <end position="155"/>
    </location>
</feature>
<evidence type="ECO:0000256" key="1">
    <source>
        <dbReference type="ARBA" id="ARBA00004123"/>
    </source>
</evidence>
<comment type="caution">
    <text evidence="6">The sequence shown here is derived from an EMBL/GenBank/DDBJ whole genome shotgun (WGS) entry which is preliminary data.</text>
</comment>
<evidence type="ECO:0000256" key="4">
    <source>
        <dbReference type="SAM" id="MobiDB-lite"/>
    </source>
</evidence>
<dbReference type="PANTHER" id="PTHR19303:SF73">
    <property type="entry name" value="PROTEIN PDC2"/>
    <property type="match status" value="1"/>
</dbReference>